<keyword evidence="10 16" id="KW-1133">Transmembrane helix</keyword>
<dbReference type="CTD" id="4541"/>
<keyword evidence="7 16" id="KW-0812">Transmembrane</keyword>
<comment type="similarity">
    <text evidence="2">Belongs to the complex I subunit 6 family.</text>
</comment>
<evidence type="ECO:0000256" key="3">
    <source>
        <dbReference type="ARBA" id="ARBA00012944"/>
    </source>
</evidence>
<gene>
    <name evidence="17" type="primary">ND6</name>
</gene>
<evidence type="ECO:0000256" key="12">
    <source>
        <dbReference type="ARBA" id="ARBA00023128"/>
    </source>
</evidence>
<evidence type="ECO:0000256" key="11">
    <source>
        <dbReference type="ARBA" id="ARBA00023027"/>
    </source>
</evidence>
<keyword evidence="13 16" id="KW-0472">Membrane</keyword>
<keyword evidence="11" id="KW-0520">NAD</keyword>
<dbReference type="KEGG" id="ppap:26044661"/>
<evidence type="ECO:0000256" key="16">
    <source>
        <dbReference type="SAM" id="Phobius"/>
    </source>
</evidence>
<dbReference type="OrthoDB" id="6377199at2759"/>
<evidence type="ECO:0000256" key="13">
    <source>
        <dbReference type="ARBA" id="ARBA00023136"/>
    </source>
</evidence>
<evidence type="ECO:0000256" key="5">
    <source>
        <dbReference type="ARBA" id="ARBA00022448"/>
    </source>
</evidence>
<keyword evidence="9" id="KW-0249">Electron transport</keyword>
<feature type="transmembrane region" description="Helical" evidence="16">
    <location>
        <begin position="12"/>
        <end position="43"/>
    </location>
</feature>
<feature type="transmembrane region" description="Helical" evidence="16">
    <location>
        <begin position="49"/>
        <end position="72"/>
    </location>
</feature>
<dbReference type="EC" id="7.1.1.2" evidence="3"/>
<dbReference type="EMBL" id="KR349298">
    <property type="protein sequence ID" value="ALF07258.1"/>
    <property type="molecule type" value="Genomic_DNA"/>
</dbReference>
<dbReference type="GO" id="GO:0031966">
    <property type="term" value="C:mitochondrial membrane"/>
    <property type="evidence" value="ECO:0007669"/>
    <property type="project" value="UniProtKB-SubCell"/>
</dbReference>
<dbReference type="InterPro" id="IPR050269">
    <property type="entry name" value="ComplexI_Subunit6"/>
</dbReference>
<evidence type="ECO:0000256" key="7">
    <source>
        <dbReference type="ARBA" id="ARBA00022692"/>
    </source>
</evidence>
<evidence type="ECO:0000256" key="9">
    <source>
        <dbReference type="ARBA" id="ARBA00022982"/>
    </source>
</evidence>
<accession>A0A0N9DSR8</accession>
<dbReference type="VEuPathDB" id="VectorBase:PPAPM1_000592"/>
<proteinExistence type="inferred from homology"/>
<evidence type="ECO:0000256" key="15">
    <source>
        <dbReference type="ARBA" id="ARBA00049551"/>
    </source>
</evidence>
<dbReference type="PANTHER" id="PTHR11435:SF1">
    <property type="entry name" value="NADH-UBIQUINONE OXIDOREDUCTASE CHAIN 6"/>
    <property type="match status" value="1"/>
</dbReference>
<evidence type="ECO:0000256" key="10">
    <source>
        <dbReference type="ARBA" id="ARBA00022989"/>
    </source>
</evidence>
<evidence type="ECO:0000256" key="4">
    <source>
        <dbReference type="ARBA" id="ARBA00021095"/>
    </source>
</evidence>
<keyword evidence="5" id="KW-0813">Transport</keyword>
<feature type="transmembrane region" description="Helical" evidence="16">
    <location>
        <begin position="139"/>
        <end position="160"/>
    </location>
</feature>
<dbReference type="AlphaFoldDB" id="A0A0N9DSR8"/>
<keyword evidence="8" id="KW-1278">Translocase</keyword>
<dbReference type="RefSeq" id="YP_009170642.1">
    <property type="nucleotide sequence ID" value="NC_028042.1"/>
</dbReference>
<keyword evidence="12 17" id="KW-0496">Mitochondrion</keyword>
<evidence type="ECO:0000256" key="1">
    <source>
        <dbReference type="ARBA" id="ARBA00004225"/>
    </source>
</evidence>
<evidence type="ECO:0000256" key="6">
    <source>
        <dbReference type="ARBA" id="ARBA00022660"/>
    </source>
</evidence>
<reference evidence="17" key="1">
    <citation type="journal article" date="2015" name="Parasit. Vectors">
        <title>Mitochondrial genomes of two phlebotomine sand flies, Phlebotomus chinensis and Phlebotomus papatasi (Diptera: Nematocera), the first representatives from the family Psychodidae.</title>
        <authorList>
            <person name="Ye F."/>
            <person name="Liu T."/>
            <person name="King S.D."/>
            <person name="You P."/>
        </authorList>
    </citation>
    <scope>NUCLEOTIDE SEQUENCE</scope>
</reference>
<evidence type="ECO:0000313" key="17">
    <source>
        <dbReference type="EMBL" id="ALF07258.1"/>
    </source>
</evidence>
<comment type="subcellular location">
    <subcellularLocation>
        <location evidence="1">Mitochondrion membrane</location>
        <topology evidence="1">Multi-pass membrane protein</topology>
    </subcellularLocation>
</comment>
<organism evidence="17">
    <name type="scientific">Phlebotomus papatasi</name>
    <name type="common">Sandfly</name>
    <dbReference type="NCBI Taxonomy" id="29031"/>
    <lineage>
        <taxon>Eukaryota</taxon>
        <taxon>Metazoa</taxon>
        <taxon>Ecdysozoa</taxon>
        <taxon>Arthropoda</taxon>
        <taxon>Hexapoda</taxon>
        <taxon>Insecta</taxon>
        <taxon>Pterygota</taxon>
        <taxon>Neoptera</taxon>
        <taxon>Endopterygota</taxon>
        <taxon>Diptera</taxon>
        <taxon>Nematocera</taxon>
        <taxon>Psychodoidea</taxon>
        <taxon>Psychodidae</taxon>
        <taxon>Phlebotomus</taxon>
        <taxon>Phlebotomus</taxon>
    </lineage>
</organism>
<evidence type="ECO:0000256" key="8">
    <source>
        <dbReference type="ARBA" id="ARBA00022967"/>
    </source>
</evidence>
<evidence type="ECO:0000256" key="2">
    <source>
        <dbReference type="ARBA" id="ARBA00005698"/>
    </source>
</evidence>
<comment type="catalytic activity">
    <reaction evidence="15">
        <text>a ubiquinone + NADH + 5 H(+)(in) = a ubiquinol + NAD(+) + 4 H(+)(out)</text>
        <dbReference type="Rhea" id="RHEA:29091"/>
        <dbReference type="Rhea" id="RHEA-COMP:9565"/>
        <dbReference type="Rhea" id="RHEA-COMP:9566"/>
        <dbReference type="ChEBI" id="CHEBI:15378"/>
        <dbReference type="ChEBI" id="CHEBI:16389"/>
        <dbReference type="ChEBI" id="CHEBI:17976"/>
        <dbReference type="ChEBI" id="CHEBI:57540"/>
        <dbReference type="ChEBI" id="CHEBI:57945"/>
        <dbReference type="EC" id="7.1.1.2"/>
    </reaction>
</comment>
<name>A0A0N9DSR8_PHLPP</name>
<dbReference type="PANTHER" id="PTHR11435">
    <property type="entry name" value="NADH UBIQUINONE OXIDOREDUCTASE SUBUNIT ND6"/>
    <property type="match status" value="1"/>
</dbReference>
<dbReference type="GeneID" id="26044661"/>
<dbReference type="GO" id="GO:0008137">
    <property type="term" value="F:NADH dehydrogenase (ubiquinone) activity"/>
    <property type="evidence" value="ECO:0007669"/>
    <property type="project" value="UniProtKB-EC"/>
</dbReference>
<keyword evidence="6" id="KW-0679">Respiratory chain</keyword>
<evidence type="ECO:0000256" key="14">
    <source>
        <dbReference type="ARBA" id="ARBA00031019"/>
    </source>
</evidence>
<geneLocation type="mitochondrion" evidence="17"/>
<protein>
    <recommendedName>
        <fullName evidence="4">NADH-ubiquinone oxidoreductase chain 6</fullName>
        <ecNumber evidence="3">7.1.1.2</ecNumber>
    </recommendedName>
    <alternativeName>
        <fullName evidence="14">NADH dehydrogenase subunit 6</fullName>
    </alternativeName>
</protein>
<sequence length="174" mass="20236">MLSLSFSLMSILTTIIFMFMNHPLAMGLMLLIQTTLIACIIGLMMKTFWFSYILFLTFLGGMLILFIYVTSLASNEMFSFSSKILIIISSILSMMMIMMMIMDKSIIMFFINNTEMSEFFNLKFLFKENYLNLNKLYNFPMNLIMLMMVLYLLLTLIIIVKITNFNSGPLRANI</sequence>
<feature type="transmembrane region" description="Helical" evidence="16">
    <location>
        <begin position="84"/>
        <end position="111"/>
    </location>
</feature>